<dbReference type="PROSITE" id="PS51257">
    <property type="entry name" value="PROKAR_LIPOPROTEIN"/>
    <property type="match status" value="1"/>
</dbReference>
<dbReference type="GO" id="GO:0016020">
    <property type="term" value="C:membrane"/>
    <property type="evidence" value="ECO:0007669"/>
    <property type="project" value="UniProtKB-SubCell"/>
</dbReference>
<dbReference type="AlphaFoldDB" id="A0A9X7VYD5"/>
<dbReference type="Gene3D" id="3.30.300.210">
    <property type="entry name" value="Nutrient germinant receptor protein C, domain 3"/>
    <property type="match status" value="1"/>
</dbReference>
<dbReference type="InterPro" id="IPR038501">
    <property type="entry name" value="Spore_GerAC_C_sf"/>
</dbReference>
<accession>A0A9X7VYD5</accession>
<dbReference type="Pfam" id="PF25198">
    <property type="entry name" value="Spore_GerAC_N"/>
    <property type="match status" value="1"/>
</dbReference>
<dbReference type="Pfam" id="PF05504">
    <property type="entry name" value="Spore_GerAC"/>
    <property type="match status" value="1"/>
</dbReference>
<dbReference type="InterPro" id="IPR046953">
    <property type="entry name" value="Spore_GerAC-like_C"/>
</dbReference>
<dbReference type="InterPro" id="IPR057336">
    <property type="entry name" value="GerAC_N"/>
</dbReference>
<keyword evidence="4" id="KW-0732">Signal</keyword>
<organism evidence="10 11">
    <name type="scientific">Alicyclobacillus mengziensis</name>
    <dbReference type="NCBI Taxonomy" id="2931921"/>
    <lineage>
        <taxon>Bacteria</taxon>
        <taxon>Bacillati</taxon>
        <taxon>Bacillota</taxon>
        <taxon>Bacilli</taxon>
        <taxon>Bacillales</taxon>
        <taxon>Alicyclobacillaceae</taxon>
        <taxon>Alicyclobacillus</taxon>
    </lineage>
</organism>
<evidence type="ECO:0000313" key="11">
    <source>
        <dbReference type="Proteomes" id="UP000663505"/>
    </source>
</evidence>
<keyword evidence="7" id="KW-0449">Lipoprotein</keyword>
<reference evidence="10 11" key="1">
    <citation type="submission" date="2021-02" db="EMBL/GenBank/DDBJ databases">
        <title>Alicyclobacillus curvatus sp. nov. and Alicyclobacillus mengziensis sp. nov., two acidophilic bacteria isolated from acid mine drainage.</title>
        <authorList>
            <person name="Huang Y."/>
        </authorList>
    </citation>
    <scope>NUCLEOTIDE SEQUENCE [LARGE SCALE GENOMIC DNA]</scope>
    <source>
        <strain evidence="10 11">S30H14</strain>
    </source>
</reference>
<keyword evidence="6" id="KW-0564">Palmitate</keyword>
<evidence type="ECO:0000256" key="6">
    <source>
        <dbReference type="ARBA" id="ARBA00023139"/>
    </source>
</evidence>
<dbReference type="RefSeq" id="WP_206655385.1">
    <property type="nucleotide sequence ID" value="NZ_CP071182.1"/>
</dbReference>
<dbReference type="EMBL" id="CP071182">
    <property type="protein sequence ID" value="QSO46013.1"/>
    <property type="molecule type" value="Genomic_DNA"/>
</dbReference>
<dbReference type="Proteomes" id="UP000663505">
    <property type="component" value="Chromosome"/>
</dbReference>
<evidence type="ECO:0000256" key="2">
    <source>
        <dbReference type="ARBA" id="ARBA00007886"/>
    </source>
</evidence>
<evidence type="ECO:0000256" key="5">
    <source>
        <dbReference type="ARBA" id="ARBA00023136"/>
    </source>
</evidence>
<keyword evidence="3" id="KW-0309">Germination</keyword>
<evidence type="ECO:0000256" key="4">
    <source>
        <dbReference type="ARBA" id="ARBA00022729"/>
    </source>
</evidence>
<dbReference type="KEGG" id="afx:JZ786_15945"/>
<dbReference type="InterPro" id="IPR008844">
    <property type="entry name" value="Spore_GerAC-like"/>
</dbReference>
<evidence type="ECO:0000313" key="10">
    <source>
        <dbReference type="EMBL" id="QSO46013.1"/>
    </source>
</evidence>
<dbReference type="GO" id="GO:0009847">
    <property type="term" value="P:spore germination"/>
    <property type="evidence" value="ECO:0007669"/>
    <property type="project" value="InterPro"/>
</dbReference>
<feature type="domain" description="Spore germination GerAC-like C-terminal" evidence="8">
    <location>
        <begin position="236"/>
        <end position="403"/>
    </location>
</feature>
<feature type="domain" description="Spore germination protein N-terminal" evidence="9">
    <location>
        <begin position="27"/>
        <end position="227"/>
    </location>
</feature>
<gene>
    <name evidence="10" type="ORF">JZ786_15945</name>
</gene>
<evidence type="ECO:0000256" key="7">
    <source>
        <dbReference type="ARBA" id="ARBA00023288"/>
    </source>
</evidence>
<dbReference type="NCBIfam" id="TIGR02887">
    <property type="entry name" value="spore_ger_x_C"/>
    <property type="match status" value="1"/>
</dbReference>
<evidence type="ECO:0000259" key="8">
    <source>
        <dbReference type="Pfam" id="PF05504"/>
    </source>
</evidence>
<proteinExistence type="inferred from homology"/>
<evidence type="ECO:0000256" key="1">
    <source>
        <dbReference type="ARBA" id="ARBA00004635"/>
    </source>
</evidence>
<keyword evidence="5" id="KW-0472">Membrane</keyword>
<name>A0A9X7VYD5_9BACL</name>
<dbReference type="PANTHER" id="PTHR35789">
    <property type="entry name" value="SPORE GERMINATION PROTEIN B3"/>
    <property type="match status" value="1"/>
</dbReference>
<protein>
    <submittedName>
        <fullName evidence="10">Ger(X)C family spore germination protein</fullName>
    </submittedName>
</protein>
<sequence length="407" mass="45158">MKHTAGKVLTLVLVLLLTVPFTTGCWDRVEIEQRATVLGLAVDVPEESGTQEPLDVTHPPGQSHIKPKVELTAHIAVPGRIPLGPGGSGGGGGEQGNKAIWTIQARGEDMAEALTNMQQQVAERIFLGHLRMIIVSEAYARQGIETLNDYFRRNSEIRRSTWLVVSKGRASDIMALTPPLERVPTLYLLATMDRAKDSGKLPNIFVGRFWTLVSSDGQEGYLPYVTVKQEQNLKIDGLAYFQKDIMVGTTTPFQIMALMQVLGENPAGYSVPYTIPGGTVVISAFRRLSRIHTSIENGIPTARVSMHVDATITESDSSRINLQDPTVIDTLQNVINKNVETSCLQLIQETQKNKADIFGFGENFRAKHPRFWQSRIKNKAGWEEVYPSLKVQIKVSSRIHRMGMKDQ</sequence>
<evidence type="ECO:0000259" key="9">
    <source>
        <dbReference type="Pfam" id="PF25198"/>
    </source>
</evidence>
<keyword evidence="11" id="KW-1185">Reference proteome</keyword>
<dbReference type="PANTHER" id="PTHR35789:SF1">
    <property type="entry name" value="SPORE GERMINATION PROTEIN B3"/>
    <property type="match status" value="1"/>
</dbReference>
<evidence type="ECO:0000256" key="3">
    <source>
        <dbReference type="ARBA" id="ARBA00022544"/>
    </source>
</evidence>
<comment type="subcellular location">
    <subcellularLocation>
        <location evidence="1">Membrane</location>
        <topology evidence="1">Lipid-anchor</topology>
    </subcellularLocation>
</comment>
<comment type="similarity">
    <text evidence="2">Belongs to the GerABKC lipoprotein family.</text>
</comment>